<feature type="region of interest" description="Disordered" evidence="1">
    <location>
        <begin position="95"/>
        <end position="119"/>
    </location>
</feature>
<dbReference type="EMBL" id="JBHUKU010000009">
    <property type="protein sequence ID" value="MFD2461025.1"/>
    <property type="molecule type" value="Genomic_DNA"/>
</dbReference>
<evidence type="ECO:0000256" key="1">
    <source>
        <dbReference type="SAM" id="MobiDB-lite"/>
    </source>
</evidence>
<proteinExistence type="predicted"/>
<sequence length="149" mass="15636">MGAEPSRSGRGREAQAWRIVDRWVRDPLIRRDGLIALAMVLAALVLLAACLSGGAAAVLPALVVKVLGGATAALVAGWGAVRAVRSRRARRAVPLPRGKTRPPAVQGRNDDRAAPGCPAPPWKVHKGRCQPFGGVSFTTVTVISPRGVR</sequence>
<keyword evidence="2" id="KW-1133">Transmembrane helix</keyword>
<dbReference type="Proteomes" id="UP001597419">
    <property type="component" value="Unassembled WGS sequence"/>
</dbReference>
<dbReference type="RefSeq" id="WP_345406583.1">
    <property type="nucleotide sequence ID" value="NZ_BAABHG010000020.1"/>
</dbReference>
<keyword evidence="2" id="KW-0812">Transmembrane</keyword>
<evidence type="ECO:0000313" key="3">
    <source>
        <dbReference type="EMBL" id="MFD2461025.1"/>
    </source>
</evidence>
<protein>
    <submittedName>
        <fullName evidence="3">Uncharacterized protein</fullName>
    </submittedName>
</protein>
<keyword evidence="4" id="KW-1185">Reference proteome</keyword>
<gene>
    <name evidence="3" type="ORF">ACFSYJ_20630</name>
</gene>
<evidence type="ECO:0000313" key="4">
    <source>
        <dbReference type="Proteomes" id="UP001597419"/>
    </source>
</evidence>
<keyword evidence="2" id="KW-0472">Membrane</keyword>
<comment type="caution">
    <text evidence="3">The sequence shown here is derived from an EMBL/GenBank/DDBJ whole genome shotgun (WGS) entry which is preliminary data.</text>
</comment>
<evidence type="ECO:0000256" key="2">
    <source>
        <dbReference type="SAM" id="Phobius"/>
    </source>
</evidence>
<feature type="transmembrane region" description="Helical" evidence="2">
    <location>
        <begin position="62"/>
        <end position="81"/>
    </location>
</feature>
<name>A0ABW5GJS0_9PSEU</name>
<organism evidence="3 4">
    <name type="scientific">Amycolatopsis samaneae</name>
    <dbReference type="NCBI Taxonomy" id="664691"/>
    <lineage>
        <taxon>Bacteria</taxon>
        <taxon>Bacillati</taxon>
        <taxon>Actinomycetota</taxon>
        <taxon>Actinomycetes</taxon>
        <taxon>Pseudonocardiales</taxon>
        <taxon>Pseudonocardiaceae</taxon>
        <taxon>Amycolatopsis</taxon>
    </lineage>
</organism>
<accession>A0ABW5GJS0</accession>
<feature type="transmembrane region" description="Helical" evidence="2">
    <location>
        <begin position="34"/>
        <end position="56"/>
    </location>
</feature>
<reference evidence="4" key="1">
    <citation type="journal article" date="2019" name="Int. J. Syst. Evol. Microbiol.">
        <title>The Global Catalogue of Microorganisms (GCM) 10K type strain sequencing project: providing services to taxonomists for standard genome sequencing and annotation.</title>
        <authorList>
            <consortium name="The Broad Institute Genomics Platform"/>
            <consortium name="The Broad Institute Genome Sequencing Center for Infectious Disease"/>
            <person name="Wu L."/>
            <person name="Ma J."/>
        </authorList>
    </citation>
    <scope>NUCLEOTIDE SEQUENCE [LARGE SCALE GENOMIC DNA]</scope>
    <source>
        <strain evidence="4">CGMCC 4.7643</strain>
    </source>
</reference>